<gene>
    <name evidence="2" type="ORF">D2V07_10370</name>
</gene>
<organism evidence="2 3">
    <name type="scientific">Aurantiacibacter zhengii</name>
    <dbReference type="NCBI Taxonomy" id="2307003"/>
    <lineage>
        <taxon>Bacteria</taxon>
        <taxon>Pseudomonadati</taxon>
        <taxon>Pseudomonadota</taxon>
        <taxon>Alphaproteobacteria</taxon>
        <taxon>Sphingomonadales</taxon>
        <taxon>Erythrobacteraceae</taxon>
        <taxon>Aurantiacibacter</taxon>
    </lineage>
</organism>
<proteinExistence type="predicted"/>
<protein>
    <submittedName>
        <fullName evidence="2">Uncharacterized protein</fullName>
    </submittedName>
</protein>
<comment type="caution">
    <text evidence="2">The sequence shown here is derived from an EMBL/GenBank/DDBJ whole genome shotgun (WGS) entry which is preliminary data.</text>
</comment>
<dbReference type="Proteomes" id="UP000286576">
    <property type="component" value="Unassembled WGS sequence"/>
</dbReference>
<evidence type="ECO:0000313" key="2">
    <source>
        <dbReference type="EMBL" id="RIV85989.1"/>
    </source>
</evidence>
<dbReference type="AlphaFoldDB" id="A0A418NS59"/>
<evidence type="ECO:0000313" key="3">
    <source>
        <dbReference type="Proteomes" id="UP000286576"/>
    </source>
</evidence>
<keyword evidence="3" id="KW-1185">Reference proteome</keyword>
<feature type="region of interest" description="Disordered" evidence="1">
    <location>
        <begin position="1"/>
        <end position="23"/>
    </location>
</feature>
<dbReference type="EMBL" id="QXFL01000004">
    <property type="protein sequence ID" value="RIV85989.1"/>
    <property type="molecule type" value="Genomic_DNA"/>
</dbReference>
<accession>A0A418NS59</accession>
<reference evidence="2 3" key="1">
    <citation type="submission" date="2018-08" db="EMBL/GenBank/DDBJ databases">
        <title>Erythrobacter zhengii sp.nov., a bacterium isolated from deep-sea sediment.</title>
        <authorList>
            <person name="Fang C."/>
            <person name="Wu Y.-H."/>
            <person name="Sun C."/>
            <person name="Wang H."/>
            <person name="Cheng H."/>
            <person name="Meng F.-X."/>
            <person name="Wang C.-S."/>
            <person name="Xu X.-W."/>
        </authorList>
    </citation>
    <scope>NUCLEOTIDE SEQUENCE [LARGE SCALE GENOMIC DNA]</scope>
    <source>
        <strain evidence="2 3">V18</strain>
    </source>
</reference>
<evidence type="ECO:0000256" key="1">
    <source>
        <dbReference type="SAM" id="MobiDB-lite"/>
    </source>
</evidence>
<dbReference type="OrthoDB" id="5489750at2"/>
<name>A0A418NS59_9SPHN</name>
<sequence>MLVACNGSPEANVPGDTADEGAYSGIPEDAAIRVYGNEPFWGGTVENGTFTYTTPGDQAGRGIAVTRFAGRGGLSFSGELDGQTVDLAVTPGDCSDGMSDRTYPFNATLQIGADQRSGCAALADADLGTP</sequence>